<comment type="caution">
    <text evidence="2">The sequence shown here is derived from an EMBL/GenBank/DDBJ whole genome shotgun (WGS) entry which is preliminary data.</text>
</comment>
<dbReference type="Proteomes" id="UP000005244">
    <property type="component" value="Unassembled WGS sequence"/>
</dbReference>
<dbReference type="RefSeq" id="WP_009530836.1">
    <property type="nucleotide sequence ID" value="NZ_ALNK01000017.1"/>
</dbReference>
<gene>
    <name evidence="2" type="ORF">HMPREF1143_0484</name>
</gene>
<feature type="domain" description="Baseplate protein J-like barrel" evidence="1">
    <location>
        <begin position="97"/>
        <end position="177"/>
    </location>
</feature>
<keyword evidence="3" id="KW-1185">Reference proteome</keyword>
<evidence type="ECO:0000259" key="1">
    <source>
        <dbReference type="Pfam" id="PF04865"/>
    </source>
</evidence>
<dbReference type="Pfam" id="PF04865">
    <property type="entry name" value="Baseplate_J"/>
    <property type="match status" value="1"/>
</dbReference>
<dbReference type="PANTHER" id="PTHR37829">
    <property type="entry name" value="PHAGE-LIKE ELEMENT PBSX PROTEIN XKDT"/>
    <property type="match status" value="1"/>
</dbReference>
<dbReference type="PANTHER" id="PTHR37829:SF3">
    <property type="entry name" value="PROTEIN JAYE-RELATED"/>
    <property type="match status" value="1"/>
</dbReference>
<accession>J5WM03</accession>
<sequence length="383" mass="42675">MFGLSEKGFKRKLYSDIENDLFIRAKDMFGNDINLSERSPLGIFLRVIAWSLSLIWQVAEKTYHQGHLSSAEGLSLDYVCEKADIYRFPALKATGEVKFTGKAGKKIYKGFKVATNNNVVYETVEEVQISSDGTVKAKVICTQLGDIGNVDANTIKTIINPELDIDSVNNTERFLTGREVETDDELRDRYKLSFIASGKATINAIIAHLLKIPTLKGYKVLENDTMEVKNNMQPKSIKVIALGGTDEEIGRAIFESKAAGIQTNGNVTYMATDNLGYKHEIKFSRASEVSIFAKIDITFNITTINKDELKKEVISRFKKYIRSINMGDTVIISKIISAILSEDIKDVDVMIGKSNASLARSNITLLDEEVPTVMDENITINEV</sequence>
<dbReference type="EMBL" id="ALNK01000017">
    <property type="protein sequence ID" value="EJU22942.1"/>
    <property type="molecule type" value="Genomic_DNA"/>
</dbReference>
<dbReference type="InterPro" id="IPR006949">
    <property type="entry name" value="Barrel_Baseplate_J-like"/>
</dbReference>
<organism evidence="2 3">
    <name type="scientific">Peptoanaerobacter stomatis</name>
    <dbReference type="NCBI Taxonomy" id="796937"/>
    <lineage>
        <taxon>Bacteria</taxon>
        <taxon>Bacillati</taxon>
        <taxon>Bacillota</taxon>
        <taxon>Clostridia</taxon>
        <taxon>Peptostreptococcales</taxon>
        <taxon>Filifactoraceae</taxon>
        <taxon>Peptoanaerobacter</taxon>
    </lineage>
</organism>
<name>J5WM03_9FIRM</name>
<dbReference type="AlphaFoldDB" id="J5WM03"/>
<protein>
    <submittedName>
        <fullName evidence="2">Baseplate J-like protein</fullName>
    </submittedName>
</protein>
<proteinExistence type="predicted"/>
<evidence type="ECO:0000313" key="2">
    <source>
        <dbReference type="EMBL" id="EJU22942.1"/>
    </source>
</evidence>
<evidence type="ECO:0000313" key="3">
    <source>
        <dbReference type="Proteomes" id="UP000005244"/>
    </source>
</evidence>
<reference evidence="2 3" key="1">
    <citation type="submission" date="2012-07" db="EMBL/GenBank/DDBJ databases">
        <authorList>
            <person name="Durkin A.S."/>
            <person name="McCorrison J."/>
            <person name="Torralba M."/>
            <person name="Gillis M."/>
            <person name="Methe B."/>
            <person name="Sutton G."/>
            <person name="Nelson K.E."/>
        </authorList>
    </citation>
    <scope>NUCLEOTIDE SEQUENCE [LARGE SCALE GENOMIC DNA]</scope>
    <source>
        <strain evidence="2 3">OBRC8</strain>
    </source>
</reference>
<dbReference type="InterPro" id="IPR052399">
    <property type="entry name" value="Phage_Baseplate_Assmbl_Protein"/>
</dbReference>